<proteinExistence type="predicted"/>
<name>A0A0H3IBY3_PECPM</name>
<dbReference type="KEGG" id="pec:W5S_3424"/>
<organism evidence="1 2">
    <name type="scientific">Pectobacterium parmentieri</name>
    <dbReference type="NCBI Taxonomy" id="1905730"/>
    <lineage>
        <taxon>Bacteria</taxon>
        <taxon>Pseudomonadati</taxon>
        <taxon>Pseudomonadota</taxon>
        <taxon>Gammaproteobacteria</taxon>
        <taxon>Enterobacterales</taxon>
        <taxon>Pectobacteriaceae</taxon>
        <taxon>Pectobacterium</taxon>
    </lineage>
</organism>
<reference evidence="1 2" key="1">
    <citation type="journal article" date="2012" name="J. Bacteriol.">
        <title>Genome sequence of Pectobacterium sp. strain SCC3193.</title>
        <authorList>
            <person name="Koskinen J.P."/>
            <person name="Laine P."/>
            <person name="Niemi O."/>
            <person name="Nykyri J."/>
            <person name="Harjunpaa H."/>
            <person name="Auvinen P."/>
            <person name="Paulin L."/>
            <person name="Pirhonen M."/>
            <person name="Palva T."/>
            <person name="Holm L."/>
        </authorList>
    </citation>
    <scope>NUCLEOTIDE SEQUENCE [LARGE SCALE GENOMIC DNA]</scope>
    <source>
        <strain evidence="1 2">SCC3193</strain>
    </source>
</reference>
<dbReference type="HOGENOM" id="CLU_3186949_0_0_6"/>
<sequence>MKVPYSDMSGVRLHYEILHEEEKENFKALMDVARYTLFACVVGDKT</sequence>
<dbReference type="AlphaFoldDB" id="A0A0H3IBY3"/>
<dbReference type="eggNOG" id="ENOG50319ZI">
    <property type="taxonomic scope" value="Bacteria"/>
</dbReference>
<dbReference type="Proteomes" id="UP000008044">
    <property type="component" value="Chromosome"/>
</dbReference>
<evidence type="ECO:0000313" key="1">
    <source>
        <dbReference type="EMBL" id="AFI91494.1"/>
    </source>
</evidence>
<evidence type="ECO:0000313" key="2">
    <source>
        <dbReference type="Proteomes" id="UP000008044"/>
    </source>
</evidence>
<dbReference type="STRING" id="1905730.W5S_3424"/>
<dbReference type="EMBL" id="CP003415">
    <property type="protein sequence ID" value="AFI91494.1"/>
    <property type="molecule type" value="Genomic_DNA"/>
</dbReference>
<protein>
    <submittedName>
        <fullName evidence="1">Uncharacterized protein</fullName>
    </submittedName>
</protein>
<gene>
    <name evidence="1" type="ordered locus">W5S_3424</name>
</gene>
<accession>A0A0H3IBY3</accession>